<keyword evidence="1" id="KW-0812">Transmembrane</keyword>
<proteinExistence type="predicted"/>
<feature type="transmembrane region" description="Helical" evidence="1">
    <location>
        <begin position="16"/>
        <end position="42"/>
    </location>
</feature>
<accession>A0A251RQ59</accession>
<dbReference type="InParanoid" id="A0A251RQ59"/>
<keyword evidence="3" id="KW-1185">Reference proteome</keyword>
<dbReference type="Proteomes" id="UP000215914">
    <property type="component" value="Chromosome 17"/>
</dbReference>
<keyword evidence="1" id="KW-1133">Transmembrane helix</keyword>
<organism evidence="2 3">
    <name type="scientific">Helianthus annuus</name>
    <name type="common">Common sunflower</name>
    <dbReference type="NCBI Taxonomy" id="4232"/>
    <lineage>
        <taxon>Eukaryota</taxon>
        <taxon>Viridiplantae</taxon>
        <taxon>Streptophyta</taxon>
        <taxon>Embryophyta</taxon>
        <taxon>Tracheophyta</taxon>
        <taxon>Spermatophyta</taxon>
        <taxon>Magnoliopsida</taxon>
        <taxon>eudicotyledons</taxon>
        <taxon>Gunneridae</taxon>
        <taxon>Pentapetalae</taxon>
        <taxon>asterids</taxon>
        <taxon>campanulids</taxon>
        <taxon>Asterales</taxon>
        <taxon>Asteraceae</taxon>
        <taxon>Asteroideae</taxon>
        <taxon>Heliantheae alliance</taxon>
        <taxon>Heliantheae</taxon>
        <taxon>Helianthus</taxon>
    </lineage>
</organism>
<protein>
    <submittedName>
        <fullName evidence="2">Uncharacterized protein</fullName>
    </submittedName>
</protein>
<evidence type="ECO:0000313" key="2">
    <source>
        <dbReference type="EMBL" id="OTF86648.1"/>
    </source>
</evidence>
<name>A0A251RQ59_HELAN</name>
<keyword evidence="1" id="KW-0472">Membrane</keyword>
<evidence type="ECO:0000313" key="3">
    <source>
        <dbReference type="Proteomes" id="UP000215914"/>
    </source>
</evidence>
<dbReference type="AlphaFoldDB" id="A0A251RQ59"/>
<sequence>MKFGFVSMAYIHMRSVSIFIFIVAIFIFQFLFITAGLLNMYWQGCDDLQSYGVMTTRT</sequence>
<reference evidence="3" key="1">
    <citation type="journal article" date="2017" name="Nature">
        <title>The sunflower genome provides insights into oil metabolism, flowering and Asterid evolution.</title>
        <authorList>
            <person name="Badouin H."/>
            <person name="Gouzy J."/>
            <person name="Grassa C.J."/>
            <person name="Murat F."/>
            <person name="Staton S.E."/>
            <person name="Cottret L."/>
            <person name="Lelandais-Briere C."/>
            <person name="Owens G.L."/>
            <person name="Carrere S."/>
            <person name="Mayjonade B."/>
            <person name="Legrand L."/>
            <person name="Gill N."/>
            <person name="Kane N.C."/>
            <person name="Bowers J.E."/>
            <person name="Hubner S."/>
            <person name="Bellec A."/>
            <person name="Berard A."/>
            <person name="Berges H."/>
            <person name="Blanchet N."/>
            <person name="Boniface M.C."/>
            <person name="Brunel D."/>
            <person name="Catrice O."/>
            <person name="Chaidir N."/>
            <person name="Claudel C."/>
            <person name="Donnadieu C."/>
            <person name="Faraut T."/>
            <person name="Fievet G."/>
            <person name="Helmstetter N."/>
            <person name="King M."/>
            <person name="Knapp S.J."/>
            <person name="Lai Z."/>
            <person name="Le Paslier M.C."/>
            <person name="Lippi Y."/>
            <person name="Lorenzon L."/>
            <person name="Mandel J.R."/>
            <person name="Marage G."/>
            <person name="Marchand G."/>
            <person name="Marquand E."/>
            <person name="Bret-Mestries E."/>
            <person name="Morien E."/>
            <person name="Nambeesan S."/>
            <person name="Nguyen T."/>
            <person name="Pegot-Espagnet P."/>
            <person name="Pouilly N."/>
            <person name="Raftis F."/>
            <person name="Sallet E."/>
            <person name="Schiex T."/>
            <person name="Thomas J."/>
            <person name="Vandecasteele C."/>
            <person name="Vares D."/>
            <person name="Vear F."/>
            <person name="Vautrin S."/>
            <person name="Crespi M."/>
            <person name="Mangin B."/>
            <person name="Burke J.M."/>
            <person name="Salse J."/>
            <person name="Munos S."/>
            <person name="Vincourt P."/>
            <person name="Rieseberg L.H."/>
            <person name="Langlade N.B."/>
        </authorList>
    </citation>
    <scope>NUCLEOTIDE SEQUENCE [LARGE SCALE GENOMIC DNA]</scope>
    <source>
        <strain evidence="3">cv. SF193</strain>
    </source>
</reference>
<evidence type="ECO:0000256" key="1">
    <source>
        <dbReference type="SAM" id="Phobius"/>
    </source>
</evidence>
<dbReference type="EMBL" id="CM007906">
    <property type="protein sequence ID" value="OTF86648.1"/>
    <property type="molecule type" value="Genomic_DNA"/>
</dbReference>
<gene>
    <name evidence="2" type="ORF">HannXRQ_Chr17g0553061</name>
</gene>